<reference evidence="7" key="1">
    <citation type="submission" date="2021-01" db="EMBL/GenBank/DDBJ databases">
        <authorList>
            <person name="Corre E."/>
            <person name="Pelletier E."/>
            <person name="Niang G."/>
            <person name="Scheremetjew M."/>
            <person name="Finn R."/>
            <person name="Kale V."/>
            <person name="Holt S."/>
            <person name="Cochrane G."/>
            <person name="Meng A."/>
            <person name="Brown T."/>
            <person name="Cohen L."/>
        </authorList>
    </citation>
    <scope>NUCLEOTIDE SEQUENCE</scope>
    <source>
        <strain evidence="7">Pop2</strain>
    </source>
</reference>
<organism evidence="7">
    <name type="scientific">Ditylum brightwellii</name>
    <dbReference type="NCBI Taxonomy" id="49249"/>
    <lineage>
        <taxon>Eukaryota</taxon>
        <taxon>Sar</taxon>
        <taxon>Stramenopiles</taxon>
        <taxon>Ochrophyta</taxon>
        <taxon>Bacillariophyta</taxon>
        <taxon>Mediophyceae</taxon>
        <taxon>Lithodesmiophycidae</taxon>
        <taxon>Lithodesmiales</taxon>
        <taxon>Lithodesmiaceae</taxon>
        <taxon>Ditylum</taxon>
    </lineage>
</organism>
<accession>A0A7S1YRS5</accession>
<dbReference type="Pfam" id="PF00400">
    <property type="entry name" value="WD40"/>
    <property type="match status" value="2"/>
</dbReference>
<comment type="similarity">
    <text evidence="1">Belongs to the WD repeat ESC family.</text>
</comment>
<dbReference type="SMART" id="SM00320">
    <property type="entry name" value="WD40"/>
    <property type="match status" value="3"/>
</dbReference>
<dbReference type="PANTHER" id="PTHR10253">
    <property type="entry name" value="POLYCOMB PROTEIN"/>
    <property type="match status" value="1"/>
</dbReference>
<keyword evidence="3" id="KW-0677">Repeat</keyword>
<dbReference type="InterPro" id="IPR001680">
    <property type="entry name" value="WD40_rpt"/>
</dbReference>
<evidence type="ECO:0008006" key="8">
    <source>
        <dbReference type="Google" id="ProtNLM"/>
    </source>
</evidence>
<evidence type="ECO:0000256" key="5">
    <source>
        <dbReference type="ARBA" id="ARBA00023163"/>
    </source>
</evidence>
<gene>
    <name evidence="7" type="ORF">DBRI1063_LOCUS4035</name>
</gene>
<sequence>MAWHPLGQKFTSAGMDTTVKLWLLEEKKVKDAGEASYDAQPRQCTGLPGASDKIEKTYKKPFRTIYENMLTFSTNKVHTDYVDCVQFVGDLILSKSIADKVVLWKPDLTSPRNINSNSSKTCSNNGGNTQNQRLRNNVIALREFSLKHCGIWFIRFNADADCRMLAIGNSRGSIMVWKIDTQSSLPLLSVEGGKKTKKVGGYFASLSNQHCNSTVRMVSFSPDAKSLIATCDDSTVWKWDAIN</sequence>
<evidence type="ECO:0000313" key="7">
    <source>
        <dbReference type="EMBL" id="CAD9317627.1"/>
    </source>
</evidence>
<name>A0A7S1YRS5_9STRA</name>
<dbReference type="InterPro" id="IPR015943">
    <property type="entry name" value="WD40/YVTN_repeat-like_dom_sf"/>
</dbReference>
<proteinExistence type="inferred from homology"/>
<evidence type="ECO:0000256" key="2">
    <source>
        <dbReference type="ARBA" id="ARBA00022574"/>
    </source>
</evidence>
<keyword evidence="5" id="KW-0804">Transcription</keyword>
<feature type="repeat" description="WD" evidence="6">
    <location>
        <begin position="212"/>
        <end position="243"/>
    </location>
</feature>
<dbReference type="AlphaFoldDB" id="A0A7S1YRS5"/>
<dbReference type="EMBL" id="HBGN01006300">
    <property type="protein sequence ID" value="CAD9317627.1"/>
    <property type="molecule type" value="Transcribed_RNA"/>
</dbReference>
<keyword evidence="2 6" id="KW-0853">WD repeat</keyword>
<dbReference type="Gene3D" id="2.130.10.10">
    <property type="entry name" value="YVTN repeat-like/Quinoprotein amine dehydrogenase"/>
    <property type="match status" value="1"/>
</dbReference>
<dbReference type="PROSITE" id="PS50294">
    <property type="entry name" value="WD_REPEATS_REGION"/>
    <property type="match status" value="1"/>
</dbReference>
<protein>
    <recommendedName>
        <fullName evidence="8">Anaphase-promoting complex subunit 4 WD40 domain-containing protein</fullName>
    </recommendedName>
</protein>
<dbReference type="SUPFAM" id="SSF50978">
    <property type="entry name" value="WD40 repeat-like"/>
    <property type="match status" value="1"/>
</dbReference>
<evidence type="ECO:0000256" key="3">
    <source>
        <dbReference type="ARBA" id="ARBA00022737"/>
    </source>
</evidence>
<dbReference type="InterPro" id="IPR051243">
    <property type="entry name" value="PcG_WD-repeat"/>
</dbReference>
<feature type="repeat" description="WD" evidence="6">
    <location>
        <begin position="1"/>
        <end position="32"/>
    </location>
</feature>
<keyword evidence="4" id="KW-0805">Transcription regulation</keyword>
<dbReference type="PROSITE" id="PS50082">
    <property type="entry name" value="WD_REPEATS_2"/>
    <property type="match status" value="2"/>
</dbReference>
<evidence type="ECO:0000256" key="1">
    <source>
        <dbReference type="ARBA" id="ARBA00008075"/>
    </source>
</evidence>
<dbReference type="InterPro" id="IPR036322">
    <property type="entry name" value="WD40_repeat_dom_sf"/>
</dbReference>
<evidence type="ECO:0000256" key="4">
    <source>
        <dbReference type="ARBA" id="ARBA00023015"/>
    </source>
</evidence>
<evidence type="ECO:0000256" key="6">
    <source>
        <dbReference type="PROSITE-ProRule" id="PRU00221"/>
    </source>
</evidence>